<dbReference type="InterPro" id="IPR058584">
    <property type="entry name" value="IMB1_TNPO1-like_TPR"/>
</dbReference>
<evidence type="ECO:0000256" key="3">
    <source>
        <dbReference type="ARBA" id="ARBA00022448"/>
    </source>
</evidence>
<sequence length="917" mass="103447">MTWQPRAEDLHILVQLLKDSTASDNVVQRDVRQKLESFTRVPEYPNYLACIMAMSELEPSTRAIAGLTLKNYVRLHIEIMQPQSVAYMKECVIRVVSDPQEPVRAAAGSIITTVLSQDLRRWPEVLQVLMELIDRPEPHVVEGAFGALQKICEDSAQQLEEFQSQALSFMIQKFIQHFANPNPKVRASAIQCVNQFVLMHSQGLIVNMEPYVQGLYARASDPHPTVRKHVCQALVMILEVYPEALVPQLEDVVNFMLYCTQGEDDEVALEACEFWLSFAEQDRMKDHLEPFLPRIVPVLLKGMVYSEEDIAILADEGEDAAVPDSAQDIKPRHHKARTHALDHEGTPGAGQAQSAGNEDSDDEDESDFDDEDDVYTEWNLRKCSAAAMDVMATVFENDLLVHLLPRLKEELFHPDWEHRECGILALGAIAEGCLPGMMQHLPQLVPHMIICLSDAQPLVRAITCWTLGRYAGWTVHPPAVWARQYCGTEAQLQLHRENYFRPLVLTLLQTVLDNNKRVQEAACSALATVEEEAMMELIPYLEPVLSTLALAFQKYQHKNLLILYDAVGTLADSVGSALSEDRYINVLMQPLVRKWQLIDDMDRGIFPLFECMSSVATALGGKFAPFATEVWQRCLRIIQATLQLLQSHAQHPDAIEAPDKDFIVVSLDLLSGVAQGMNTLVEPLVPQLQPPVLSLLPICMKDPSPEVRQSAYALLGDLAISAFAHLKPYLNQYLPELIGQLSPPIDQTRVSVVNNAVWAVGEISLKYDREMQPWVHPLLERLIPLLTNPQTPKAILENAAITIGRLGYVCPDLVAPHLQTFIQPWCENLRLIRDNLEKESAFQGMCRMIELNPNGVMDKFAYFCDAVAQWNRVSPELNKTFEKILHGFKNGWGESWNQIVKDFPVFVKQRLAERYAL</sequence>
<dbReference type="GO" id="GO:0031267">
    <property type="term" value="F:small GTPase binding"/>
    <property type="evidence" value="ECO:0007669"/>
    <property type="project" value="InterPro"/>
</dbReference>
<dbReference type="Pfam" id="PF25574">
    <property type="entry name" value="TPR_IMB1"/>
    <property type="match status" value="1"/>
</dbReference>
<dbReference type="GO" id="GO:0005737">
    <property type="term" value="C:cytoplasm"/>
    <property type="evidence" value="ECO:0007669"/>
    <property type="project" value="UniProtKB-SubCell"/>
</dbReference>
<keyword evidence="6" id="KW-0653">Protein transport</keyword>
<dbReference type="PANTHER" id="PTHR10527">
    <property type="entry name" value="IMPORTIN BETA"/>
    <property type="match status" value="1"/>
</dbReference>
<feature type="region of interest" description="Disordered" evidence="9">
    <location>
        <begin position="322"/>
        <end position="371"/>
    </location>
</feature>
<evidence type="ECO:0000256" key="4">
    <source>
        <dbReference type="ARBA" id="ARBA00022490"/>
    </source>
</evidence>
<feature type="compositionally biased region" description="Acidic residues" evidence="9">
    <location>
        <begin position="358"/>
        <end position="371"/>
    </location>
</feature>
<dbReference type="eggNOG" id="KOG2023">
    <property type="taxonomic scope" value="Eukaryota"/>
</dbReference>
<keyword evidence="4" id="KW-0963">Cytoplasm</keyword>
<dbReference type="InterPro" id="IPR011989">
    <property type="entry name" value="ARM-like"/>
</dbReference>
<evidence type="ECO:0000256" key="5">
    <source>
        <dbReference type="ARBA" id="ARBA00022737"/>
    </source>
</evidence>
<gene>
    <name evidence="11" type="ORF">SPPG_00445</name>
</gene>
<dbReference type="GeneID" id="27684171"/>
<feature type="domain" description="Importin N-terminal" evidence="10">
    <location>
        <begin position="31"/>
        <end position="98"/>
    </location>
</feature>
<dbReference type="RefSeq" id="XP_016612781.1">
    <property type="nucleotide sequence ID" value="XM_016748773.1"/>
</dbReference>
<keyword evidence="3" id="KW-0813">Transport</keyword>
<dbReference type="PROSITE" id="PS50166">
    <property type="entry name" value="IMPORTIN_B_NT"/>
    <property type="match status" value="1"/>
</dbReference>
<dbReference type="SUPFAM" id="SSF48371">
    <property type="entry name" value="ARM repeat"/>
    <property type="match status" value="1"/>
</dbReference>
<keyword evidence="12" id="KW-1185">Reference proteome</keyword>
<dbReference type="EMBL" id="KQ257450">
    <property type="protein sequence ID" value="KND04742.1"/>
    <property type="molecule type" value="Genomic_DNA"/>
</dbReference>
<name>A0A0L0HUI0_SPIPD</name>
<evidence type="ECO:0000256" key="8">
    <source>
        <dbReference type="ARBA" id="ARBA00038423"/>
    </source>
</evidence>
<evidence type="ECO:0000259" key="10">
    <source>
        <dbReference type="PROSITE" id="PS50166"/>
    </source>
</evidence>
<dbReference type="FunCoup" id="A0A0L0HUI0">
    <property type="interactions" value="981"/>
</dbReference>
<dbReference type="GO" id="GO:0006606">
    <property type="term" value="P:protein import into nucleus"/>
    <property type="evidence" value="ECO:0007669"/>
    <property type="project" value="InterPro"/>
</dbReference>
<evidence type="ECO:0000256" key="6">
    <source>
        <dbReference type="ARBA" id="ARBA00022927"/>
    </source>
</evidence>
<dbReference type="STRING" id="645134.A0A0L0HUI0"/>
<dbReference type="FunFam" id="1.25.10.10:FF:000028">
    <property type="entry name" value="Transportin-1 isoform 1"/>
    <property type="match status" value="1"/>
</dbReference>
<dbReference type="VEuPathDB" id="FungiDB:SPPG_00445"/>
<dbReference type="Pfam" id="PF25780">
    <property type="entry name" value="TPR_IPO5"/>
    <property type="match status" value="1"/>
</dbReference>
<dbReference type="AlphaFoldDB" id="A0A0L0HUI0"/>
<keyword evidence="7" id="KW-0539">Nucleus</keyword>
<organism evidence="11 12">
    <name type="scientific">Spizellomyces punctatus (strain DAOM BR117)</name>
    <dbReference type="NCBI Taxonomy" id="645134"/>
    <lineage>
        <taxon>Eukaryota</taxon>
        <taxon>Fungi</taxon>
        <taxon>Fungi incertae sedis</taxon>
        <taxon>Chytridiomycota</taxon>
        <taxon>Chytridiomycota incertae sedis</taxon>
        <taxon>Chytridiomycetes</taxon>
        <taxon>Spizellomycetales</taxon>
        <taxon>Spizellomycetaceae</taxon>
        <taxon>Spizellomyces</taxon>
    </lineage>
</organism>
<comment type="subcellular location">
    <subcellularLocation>
        <location evidence="2">Cytoplasm</location>
    </subcellularLocation>
    <subcellularLocation>
        <location evidence="1">Nucleus</location>
    </subcellularLocation>
</comment>
<comment type="similarity">
    <text evidence="8">Belongs to the importin beta family. Importin beta-2 subfamily.</text>
</comment>
<dbReference type="Pfam" id="PF13513">
    <property type="entry name" value="HEAT_EZ"/>
    <property type="match status" value="1"/>
</dbReference>
<dbReference type="InterPro" id="IPR057672">
    <property type="entry name" value="TPR_IPO4/5"/>
</dbReference>
<reference evidence="11 12" key="1">
    <citation type="submission" date="2009-08" db="EMBL/GenBank/DDBJ databases">
        <title>The Genome Sequence of Spizellomyces punctatus strain DAOM BR117.</title>
        <authorList>
            <consortium name="The Broad Institute Genome Sequencing Platform"/>
            <person name="Russ C."/>
            <person name="Cuomo C."/>
            <person name="Shea T."/>
            <person name="Young S.K."/>
            <person name="Zeng Q."/>
            <person name="Koehrsen M."/>
            <person name="Haas B."/>
            <person name="Borodovsky M."/>
            <person name="Guigo R."/>
            <person name="Alvarado L."/>
            <person name="Berlin A."/>
            <person name="Bochicchio J."/>
            <person name="Borenstein D."/>
            <person name="Chapman S."/>
            <person name="Chen Z."/>
            <person name="Engels R."/>
            <person name="Freedman E."/>
            <person name="Gellesch M."/>
            <person name="Goldberg J."/>
            <person name="Griggs A."/>
            <person name="Gujja S."/>
            <person name="Heiman D."/>
            <person name="Hepburn T."/>
            <person name="Howarth C."/>
            <person name="Jen D."/>
            <person name="Larson L."/>
            <person name="Lewis B."/>
            <person name="Mehta T."/>
            <person name="Park D."/>
            <person name="Pearson M."/>
            <person name="Roberts A."/>
            <person name="Saif S."/>
            <person name="Shenoy N."/>
            <person name="Sisk P."/>
            <person name="Stolte C."/>
            <person name="Sykes S."/>
            <person name="Thomson T."/>
            <person name="Walk T."/>
            <person name="White J."/>
            <person name="Yandava C."/>
            <person name="Burger G."/>
            <person name="Gray M.W."/>
            <person name="Holland P.W.H."/>
            <person name="King N."/>
            <person name="Lang F.B.F."/>
            <person name="Roger A.J."/>
            <person name="Ruiz-Trillo I."/>
            <person name="Lander E."/>
            <person name="Nusbaum C."/>
        </authorList>
    </citation>
    <scope>NUCLEOTIDE SEQUENCE [LARGE SCALE GENOMIC DNA]</scope>
    <source>
        <strain evidence="11 12">DAOM BR117</strain>
    </source>
</reference>
<dbReference type="Gene3D" id="1.25.10.10">
    <property type="entry name" value="Leucine-rich Repeat Variant"/>
    <property type="match status" value="2"/>
</dbReference>
<dbReference type="InterPro" id="IPR016024">
    <property type="entry name" value="ARM-type_fold"/>
</dbReference>
<evidence type="ECO:0000256" key="1">
    <source>
        <dbReference type="ARBA" id="ARBA00004123"/>
    </source>
</evidence>
<evidence type="ECO:0000256" key="2">
    <source>
        <dbReference type="ARBA" id="ARBA00004496"/>
    </source>
</evidence>
<dbReference type="GO" id="GO:0034399">
    <property type="term" value="C:nuclear periphery"/>
    <property type="evidence" value="ECO:0007669"/>
    <property type="project" value="EnsemblFungi"/>
</dbReference>
<evidence type="ECO:0000256" key="7">
    <source>
        <dbReference type="ARBA" id="ARBA00023242"/>
    </source>
</evidence>
<proteinExistence type="inferred from homology"/>
<dbReference type="Proteomes" id="UP000053201">
    <property type="component" value="Unassembled WGS sequence"/>
</dbReference>
<keyword evidence="5" id="KW-0677">Repeat</keyword>
<evidence type="ECO:0000313" key="11">
    <source>
        <dbReference type="EMBL" id="KND04742.1"/>
    </source>
</evidence>
<dbReference type="InParanoid" id="A0A0L0HUI0"/>
<dbReference type="Pfam" id="PF03810">
    <property type="entry name" value="IBN_N"/>
    <property type="match status" value="1"/>
</dbReference>
<dbReference type="OrthoDB" id="951172at2759"/>
<accession>A0A0L0HUI0</accession>
<dbReference type="InterPro" id="IPR001494">
    <property type="entry name" value="Importin-beta_N"/>
</dbReference>
<dbReference type="OMA" id="AQEGAMS"/>
<evidence type="ECO:0000256" key="9">
    <source>
        <dbReference type="SAM" id="MobiDB-lite"/>
    </source>
</evidence>
<evidence type="ECO:0000313" key="12">
    <source>
        <dbReference type="Proteomes" id="UP000053201"/>
    </source>
</evidence>
<protein>
    <recommendedName>
        <fullName evidence="10">Importin N-terminal domain-containing protein</fullName>
    </recommendedName>
</protein>
<dbReference type="InterPro" id="IPR040122">
    <property type="entry name" value="Importin_beta"/>
</dbReference>